<dbReference type="AlphaFoldDB" id="A0AAD9LGA3"/>
<keyword evidence="1" id="KW-1133">Transmembrane helix</keyword>
<accession>A0AAD9LGA3</accession>
<feature type="transmembrane region" description="Helical" evidence="1">
    <location>
        <begin position="715"/>
        <end position="735"/>
    </location>
</feature>
<organism evidence="2 3">
    <name type="scientific">Babesia divergens</name>
    <dbReference type="NCBI Taxonomy" id="32595"/>
    <lineage>
        <taxon>Eukaryota</taxon>
        <taxon>Sar</taxon>
        <taxon>Alveolata</taxon>
        <taxon>Apicomplexa</taxon>
        <taxon>Aconoidasida</taxon>
        <taxon>Piroplasmida</taxon>
        <taxon>Babesiidae</taxon>
        <taxon>Babesia</taxon>
    </lineage>
</organism>
<dbReference type="Proteomes" id="UP001195914">
    <property type="component" value="Unassembled WGS sequence"/>
</dbReference>
<dbReference type="InterPro" id="IPR024751">
    <property type="entry name" value="VESA1"/>
</dbReference>
<name>A0AAD9LGA3_BABDI</name>
<evidence type="ECO:0000256" key="1">
    <source>
        <dbReference type="SAM" id="Phobius"/>
    </source>
</evidence>
<reference evidence="2" key="2">
    <citation type="submission" date="2021-05" db="EMBL/GenBank/DDBJ databases">
        <authorList>
            <person name="Pain A."/>
        </authorList>
    </citation>
    <scope>NUCLEOTIDE SEQUENCE</scope>
    <source>
        <strain evidence="2">1802A</strain>
    </source>
</reference>
<sequence length="776" mass="86512">MVCYMYYTDVFVGQYNIDNLNKALVAELGSSELTVELKDLESQLKALAEGLQSFLTGIKVGSYASSYDSSKATWNNLCKNCQCKLYSKSKPCKCPSCGSTSGSPSSSPCSNPSECCADCNVRAAARVFLCFLPCMWYALKFLKEKCEVDWKDQKISDNNHSLRHFLRGMGYDVTNDLKSSVQGSAIPGLLNTLINDSKGSLDKIYNVVKEKYFKFVSPSKSPSQPKTVREILLWLSGLPFTPGFKALLEHCERLCSDIKDSVKFNDFESSLYASCLHSPFVLATIQWPGKSEIFYHNFSEISKFFYPEDPFDLFNMLLEYLRKVFPPLKFLCMQCERKAAEGGWQNCYFGSKCKTTGTFSSPSCCSTADPSSQGYLCTASANPDVHDGHCLNGQCIGSGPCTSDHNKVGGSQGQPCKPCSHPLLRFLLDGSKDLQNFATPFKLPEGFPKMGFSKAHLPSPGKSGNDIKDVLKDFCGSSSLANLFKILTCIFRHPPETLGEFFIFFQKFKNPSVFKKDFADYVTGEPGIYNGQNFTNAFQSALEALKGSSKSHSTSHPFDLFSLHGCHANRGSGTPPTCGKYLYPLIQDASDIFGDDFIQTYLSWICYLPKDFKNRLEEFKGKFSLCCSSGKCQKIVECPCALPFLYSFGFSFYAPNSLNCPGHDEHTPPGQGQNCILKSCKDFLDQLGKVVGKGSPLQKLLNAIDAFLWSIREPFFLFVLAFWAFVISYFLYVQLYKLDLLHLKSHAHFSRSFKILPSTLFSDASSKLKDLSYFTL</sequence>
<dbReference type="EMBL" id="JAHBMH010000060">
    <property type="protein sequence ID" value="KAK1935256.1"/>
    <property type="molecule type" value="Genomic_DNA"/>
</dbReference>
<evidence type="ECO:0000313" key="3">
    <source>
        <dbReference type="Proteomes" id="UP001195914"/>
    </source>
</evidence>
<protein>
    <submittedName>
        <fullName evidence="2">Variant erythrocyte surface antigen-1 family protein</fullName>
    </submittedName>
</protein>
<reference evidence="2" key="1">
    <citation type="journal article" date="2014" name="Nucleic Acids Res.">
        <title>The evolutionary dynamics of variant antigen genes in Babesia reveal a history of genomic innovation underlying host-parasite interaction.</title>
        <authorList>
            <person name="Jackson A.P."/>
            <person name="Otto T.D."/>
            <person name="Darby A."/>
            <person name="Ramaprasad A."/>
            <person name="Xia D."/>
            <person name="Echaide I.E."/>
            <person name="Farber M."/>
            <person name="Gahlot S."/>
            <person name="Gamble J."/>
            <person name="Gupta D."/>
            <person name="Gupta Y."/>
            <person name="Jackson L."/>
            <person name="Malandrin L."/>
            <person name="Malas T.B."/>
            <person name="Moussa E."/>
            <person name="Nair M."/>
            <person name="Reid A.J."/>
            <person name="Sanders M."/>
            <person name="Sharma J."/>
            <person name="Tracey A."/>
            <person name="Quail M.A."/>
            <person name="Weir W."/>
            <person name="Wastling J.M."/>
            <person name="Hall N."/>
            <person name="Willadsen P."/>
            <person name="Lingelbach K."/>
            <person name="Shiels B."/>
            <person name="Tait A."/>
            <person name="Berriman M."/>
            <person name="Allred D.R."/>
            <person name="Pain A."/>
        </authorList>
    </citation>
    <scope>NUCLEOTIDE SEQUENCE</scope>
    <source>
        <strain evidence="2">1802A</strain>
    </source>
</reference>
<proteinExistence type="predicted"/>
<keyword evidence="1" id="KW-0812">Transmembrane</keyword>
<evidence type="ECO:0000313" key="2">
    <source>
        <dbReference type="EMBL" id="KAK1935256.1"/>
    </source>
</evidence>
<keyword evidence="1" id="KW-0472">Membrane</keyword>
<comment type="caution">
    <text evidence="2">The sequence shown here is derived from an EMBL/GenBank/DDBJ whole genome shotgun (WGS) entry which is preliminary data.</text>
</comment>
<gene>
    <name evidence="2" type="ORF">X943_003908</name>
</gene>
<dbReference type="Pfam" id="PF12785">
    <property type="entry name" value="VESA1_N"/>
    <property type="match status" value="1"/>
</dbReference>
<keyword evidence="3" id="KW-1185">Reference proteome</keyword>